<accession>A0A2U8WRT3</accession>
<keyword evidence="14" id="KW-1185">Reference proteome</keyword>
<gene>
    <name evidence="13" type="ORF">DK419_18165</name>
</gene>
<dbReference type="RefSeq" id="WP_109960333.1">
    <property type="nucleotide sequence ID" value="NZ_CP029553.1"/>
</dbReference>
<dbReference type="PROSITE" id="PS50110">
    <property type="entry name" value="RESPONSE_REGULATORY"/>
    <property type="match status" value="2"/>
</dbReference>
<dbReference type="SUPFAM" id="SSF47384">
    <property type="entry name" value="Homodimeric domain of signal transducing histidine kinase"/>
    <property type="match status" value="1"/>
</dbReference>
<dbReference type="AlphaFoldDB" id="A0A2U8WRT3"/>
<sequence length="584" mass="61825">MTASPAPAPRILLVEDSETQALQLRLFLERSGFAVTRHATAEAALEAMNHGLPDLVVADYHLPGMNGDELTRQMRLAMRTRATPVLMLTEASGRDIERQGLESGADAYVPKSADRDLLLLRIRALLRERAAVPADEPGRPASFRRARILVVDGSATFRAYLSALLGQEGHEVVAADGPEQAMAALEGTGEGVASEGFAREGFDCVTVDLLGSGFDAIALCRRIDALRGAATGAGAPGFYLVGIGSAASSSKDLLVEAFSAGADDVVAKGADADLLAIRVRTLVRRKLLEEDDRRVADEVRRHALAAERAKAEAAAAEAKAALAGALAQANHDLEQANHRLKDTQAKLVQAAKMASLGELVAGIAHEINNPLAFILAHQGTVERLIGEVAGAAPPDAPYRRALDKARDRVGSMRLGLSRIQDLVVNLRKFSRLDEGEMQTVNVPDAIENVLALIQHKLGTRIAVRKDFAGAPEIRCSPALLNQVVMNILGNAADAIPDDGTITIETAIRDGHDVIRICDTGPGVPEALRERIFEPFFTTKPVGSGTGLGLAIAYSVVQAHSGQLSVESAPEGGACFVISIPRQSA</sequence>
<dbReference type="OrthoDB" id="226486at2"/>
<keyword evidence="8" id="KW-0902">Two-component regulatory system</keyword>
<keyword evidence="6 13" id="KW-0418">Kinase</keyword>
<dbReference type="GO" id="GO:0000155">
    <property type="term" value="F:phosphorelay sensor kinase activity"/>
    <property type="evidence" value="ECO:0007669"/>
    <property type="project" value="InterPro"/>
</dbReference>
<dbReference type="SMART" id="SM00448">
    <property type="entry name" value="REC"/>
    <property type="match status" value="2"/>
</dbReference>
<dbReference type="InterPro" id="IPR001789">
    <property type="entry name" value="Sig_transdc_resp-reg_receiver"/>
</dbReference>
<evidence type="ECO:0000256" key="2">
    <source>
        <dbReference type="ARBA" id="ARBA00012438"/>
    </source>
</evidence>
<feature type="coiled-coil region" evidence="10">
    <location>
        <begin position="299"/>
        <end position="353"/>
    </location>
</feature>
<keyword evidence="3 9" id="KW-0597">Phosphoprotein</keyword>
<dbReference type="CDD" id="cd00156">
    <property type="entry name" value="REC"/>
    <property type="match status" value="2"/>
</dbReference>
<evidence type="ECO:0000256" key="1">
    <source>
        <dbReference type="ARBA" id="ARBA00000085"/>
    </source>
</evidence>
<evidence type="ECO:0000256" key="8">
    <source>
        <dbReference type="ARBA" id="ARBA00023012"/>
    </source>
</evidence>
<dbReference type="GO" id="GO:0005524">
    <property type="term" value="F:ATP binding"/>
    <property type="evidence" value="ECO:0007669"/>
    <property type="project" value="UniProtKB-KW"/>
</dbReference>
<dbReference type="EC" id="2.7.13.3" evidence="2"/>
<evidence type="ECO:0000259" key="11">
    <source>
        <dbReference type="PROSITE" id="PS50109"/>
    </source>
</evidence>
<evidence type="ECO:0000256" key="7">
    <source>
        <dbReference type="ARBA" id="ARBA00022840"/>
    </source>
</evidence>
<dbReference type="SMART" id="SM00387">
    <property type="entry name" value="HATPase_c"/>
    <property type="match status" value="1"/>
</dbReference>
<dbReference type="InterPro" id="IPR003594">
    <property type="entry name" value="HATPase_dom"/>
</dbReference>
<dbReference type="Gene3D" id="3.40.50.2300">
    <property type="match status" value="2"/>
</dbReference>
<dbReference type="Pfam" id="PF02518">
    <property type="entry name" value="HATPase_c"/>
    <property type="match status" value="1"/>
</dbReference>
<dbReference type="InterPro" id="IPR011006">
    <property type="entry name" value="CheY-like_superfamily"/>
</dbReference>
<dbReference type="SUPFAM" id="SSF55874">
    <property type="entry name" value="ATPase domain of HSP90 chaperone/DNA topoisomerase II/histidine kinase"/>
    <property type="match status" value="1"/>
</dbReference>
<feature type="modified residue" description="4-aspartylphosphate" evidence="9">
    <location>
        <position position="59"/>
    </location>
</feature>
<dbReference type="PROSITE" id="PS50109">
    <property type="entry name" value="HIS_KIN"/>
    <property type="match status" value="1"/>
</dbReference>
<dbReference type="InterPro" id="IPR036890">
    <property type="entry name" value="HATPase_C_sf"/>
</dbReference>
<protein>
    <recommendedName>
        <fullName evidence="2">histidine kinase</fullName>
        <ecNumber evidence="2">2.7.13.3</ecNumber>
    </recommendedName>
</protein>
<dbReference type="Gene3D" id="3.30.565.10">
    <property type="entry name" value="Histidine kinase-like ATPase, C-terminal domain"/>
    <property type="match status" value="1"/>
</dbReference>
<name>A0A2U8WRT3_9HYPH</name>
<dbReference type="EMBL" id="CP029553">
    <property type="protein sequence ID" value="AWN48016.1"/>
    <property type="molecule type" value="Genomic_DNA"/>
</dbReference>
<feature type="domain" description="Response regulatory" evidence="12">
    <location>
        <begin position="10"/>
        <end position="126"/>
    </location>
</feature>
<keyword evidence="4" id="KW-0808">Transferase</keyword>
<dbReference type="KEGG" id="mtea:DK419_18165"/>
<dbReference type="Pfam" id="PF00072">
    <property type="entry name" value="Response_reg"/>
    <property type="match status" value="1"/>
</dbReference>
<evidence type="ECO:0000313" key="14">
    <source>
        <dbReference type="Proteomes" id="UP000245444"/>
    </source>
</evidence>
<evidence type="ECO:0000256" key="3">
    <source>
        <dbReference type="ARBA" id="ARBA00022553"/>
    </source>
</evidence>
<dbReference type="InterPro" id="IPR005467">
    <property type="entry name" value="His_kinase_dom"/>
</dbReference>
<organism evidence="13 14">
    <name type="scientific">Methylobacterium terrae</name>
    <dbReference type="NCBI Taxonomy" id="2202827"/>
    <lineage>
        <taxon>Bacteria</taxon>
        <taxon>Pseudomonadati</taxon>
        <taxon>Pseudomonadota</taxon>
        <taxon>Alphaproteobacteria</taxon>
        <taxon>Hyphomicrobiales</taxon>
        <taxon>Methylobacteriaceae</taxon>
        <taxon>Methylobacterium</taxon>
    </lineage>
</organism>
<evidence type="ECO:0000256" key="10">
    <source>
        <dbReference type="SAM" id="Coils"/>
    </source>
</evidence>
<dbReference type="Gene3D" id="1.10.287.130">
    <property type="match status" value="1"/>
</dbReference>
<evidence type="ECO:0000256" key="6">
    <source>
        <dbReference type="ARBA" id="ARBA00022777"/>
    </source>
</evidence>
<dbReference type="SUPFAM" id="SSF52172">
    <property type="entry name" value="CheY-like"/>
    <property type="match status" value="2"/>
</dbReference>
<dbReference type="PRINTS" id="PR00344">
    <property type="entry name" value="BCTRLSENSOR"/>
</dbReference>
<keyword evidence="5" id="KW-0547">Nucleotide-binding</keyword>
<dbReference type="InterPro" id="IPR004358">
    <property type="entry name" value="Sig_transdc_His_kin-like_C"/>
</dbReference>
<dbReference type="InterPro" id="IPR003661">
    <property type="entry name" value="HisK_dim/P_dom"/>
</dbReference>
<dbReference type="Proteomes" id="UP000245444">
    <property type="component" value="Chromosome"/>
</dbReference>
<comment type="catalytic activity">
    <reaction evidence="1">
        <text>ATP + protein L-histidine = ADP + protein N-phospho-L-histidine.</text>
        <dbReference type="EC" id="2.7.13.3"/>
    </reaction>
</comment>
<proteinExistence type="predicted"/>
<feature type="domain" description="Response regulatory" evidence="12">
    <location>
        <begin position="147"/>
        <end position="283"/>
    </location>
</feature>
<dbReference type="SMART" id="SM00388">
    <property type="entry name" value="HisKA"/>
    <property type="match status" value="1"/>
</dbReference>
<evidence type="ECO:0000256" key="9">
    <source>
        <dbReference type="PROSITE-ProRule" id="PRU00169"/>
    </source>
</evidence>
<dbReference type="PANTHER" id="PTHR43065:SF10">
    <property type="entry name" value="PEROXIDE STRESS-ACTIVATED HISTIDINE KINASE MAK3"/>
    <property type="match status" value="1"/>
</dbReference>
<dbReference type="Pfam" id="PF00512">
    <property type="entry name" value="HisKA"/>
    <property type="match status" value="1"/>
</dbReference>
<keyword evidence="7" id="KW-0067">ATP-binding</keyword>
<keyword evidence="10" id="KW-0175">Coiled coil</keyword>
<dbReference type="PANTHER" id="PTHR43065">
    <property type="entry name" value="SENSOR HISTIDINE KINASE"/>
    <property type="match status" value="1"/>
</dbReference>
<evidence type="ECO:0000256" key="4">
    <source>
        <dbReference type="ARBA" id="ARBA00022679"/>
    </source>
</evidence>
<evidence type="ECO:0000259" key="12">
    <source>
        <dbReference type="PROSITE" id="PS50110"/>
    </source>
</evidence>
<evidence type="ECO:0000256" key="5">
    <source>
        <dbReference type="ARBA" id="ARBA00022741"/>
    </source>
</evidence>
<feature type="domain" description="Histidine kinase" evidence="11">
    <location>
        <begin position="362"/>
        <end position="583"/>
    </location>
</feature>
<reference evidence="13 14" key="1">
    <citation type="submission" date="2018-05" db="EMBL/GenBank/DDBJ databases">
        <title>Complete Genome Sequence of Methylobacterium sp. 17Sr1-28.</title>
        <authorList>
            <person name="Srinivasan S."/>
        </authorList>
    </citation>
    <scope>NUCLEOTIDE SEQUENCE [LARGE SCALE GENOMIC DNA]</scope>
    <source>
        <strain evidence="13 14">17Sr1-28</strain>
    </source>
</reference>
<feature type="modified residue" description="4-aspartylphosphate" evidence="9">
    <location>
        <position position="208"/>
    </location>
</feature>
<dbReference type="CDD" id="cd00082">
    <property type="entry name" value="HisKA"/>
    <property type="match status" value="1"/>
</dbReference>
<dbReference type="InterPro" id="IPR036097">
    <property type="entry name" value="HisK_dim/P_sf"/>
</dbReference>
<evidence type="ECO:0000313" key="13">
    <source>
        <dbReference type="EMBL" id="AWN48016.1"/>
    </source>
</evidence>